<evidence type="ECO:0000313" key="2">
    <source>
        <dbReference type="EMBL" id="KAK7446663.1"/>
    </source>
</evidence>
<evidence type="ECO:0000313" key="3">
    <source>
        <dbReference type="Proteomes" id="UP001498398"/>
    </source>
</evidence>
<feature type="compositionally biased region" description="Polar residues" evidence="1">
    <location>
        <begin position="183"/>
        <end position="202"/>
    </location>
</feature>
<organism evidence="2 3">
    <name type="scientific">Marasmiellus scandens</name>
    <dbReference type="NCBI Taxonomy" id="2682957"/>
    <lineage>
        <taxon>Eukaryota</taxon>
        <taxon>Fungi</taxon>
        <taxon>Dikarya</taxon>
        <taxon>Basidiomycota</taxon>
        <taxon>Agaricomycotina</taxon>
        <taxon>Agaricomycetes</taxon>
        <taxon>Agaricomycetidae</taxon>
        <taxon>Agaricales</taxon>
        <taxon>Marasmiineae</taxon>
        <taxon>Omphalotaceae</taxon>
        <taxon>Marasmiellus</taxon>
    </lineage>
</organism>
<sequence length="287" mass="31671">MPQSTNVSFFENASNIRGSININVVNGNHTQVVAQNNSHVFSSHRTENLYNGSDDYDAPLHQGRGYYPPPRYSDHRASMRVDNGGHGMAYIEDGDSDSGGEDMTLSDRGDESEDEYIHNLVHHGRRGPQADTNHRNPSSTSDRNPFRNPELFAGHTTHPHRAGGQRGPFNPGHGSFSRDPGPSNRNPFVSTVSRAGSSRTVGNNGGHTTYAYHVEDGNYNGYAEGSYSAADNRRRVNVNFVEGNMSYTYNDNHRVYDSVNNVRTDVYVDEYRGTRNGNGSVGSGPRM</sequence>
<dbReference type="Proteomes" id="UP001498398">
    <property type="component" value="Unassembled WGS sequence"/>
</dbReference>
<comment type="caution">
    <text evidence="2">The sequence shown here is derived from an EMBL/GenBank/DDBJ whole genome shotgun (WGS) entry which is preliminary data.</text>
</comment>
<accession>A0ABR1J549</accession>
<feature type="region of interest" description="Disordered" evidence="1">
    <location>
        <begin position="86"/>
        <end position="209"/>
    </location>
</feature>
<dbReference type="EMBL" id="JBANRG010000043">
    <property type="protein sequence ID" value="KAK7446663.1"/>
    <property type="molecule type" value="Genomic_DNA"/>
</dbReference>
<evidence type="ECO:0000256" key="1">
    <source>
        <dbReference type="SAM" id="MobiDB-lite"/>
    </source>
</evidence>
<proteinExistence type="predicted"/>
<gene>
    <name evidence="2" type="ORF">VKT23_014358</name>
</gene>
<name>A0ABR1J549_9AGAR</name>
<protein>
    <submittedName>
        <fullName evidence="2">Uncharacterized protein</fullName>
    </submittedName>
</protein>
<keyword evidence="3" id="KW-1185">Reference proteome</keyword>
<reference evidence="2 3" key="1">
    <citation type="submission" date="2024-01" db="EMBL/GenBank/DDBJ databases">
        <title>A draft genome for the cacao thread blight pathogen Marasmiellus scandens.</title>
        <authorList>
            <person name="Baruah I.K."/>
            <person name="Leung J."/>
            <person name="Bukari Y."/>
            <person name="Amoako-Attah I."/>
            <person name="Meinhardt L.W."/>
            <person name="Bailey B.A."/>
            <person name="Cohen S.P."/>
        </authorList>
    </citation>
    <scope>NUCLEOTIDE SEQUENCE [LARGE SCALE GENOMIC DNA]</scope>
    <source>
        <strain evidence="2 3">GH-19</strain>
    </source>
</reference>